<evidence type="ECO:0000313" key="1">
    <source>
        <dbReference type="EMBL" id="QDS35875.1"/>
    </source>
</evidence>
<gene>
    <name evidence="1" type="ORF">FPS98_18680</name>
</gene>
<evidence type="ECO:0000313" key="2">
    <source>
        <dbReference type="Proteomes" id="UP000317713"/>
    </source>
</evidence>
<name>A0A517IAH1_BREBE</name>
<dbReference type="Proteomes" id="UP000317713">
    <property type="component" value="Chromosome"/>
</dbReference>
<dbReference type="AlphaFoldDB" id="A0A517IAH1"/>
<protein>
    <submittedName>
        <fullName evidence="1">Uncharacterized protein</fullName>
    </submittedName>
</protein>
<accession>A0A517IAH1</accession>
<sequence>MRQADVHTLYQGGKSMSQAPEFYVDGQPAKVVYDNNGQTKVTLVGRWFFMTPEEVGEDFRQRVEDGDLRCCRINDLIQDMYEKRTSAG</sequence>
<dbReference type="EMBL" id="CP042161">
    <property type="protein sequence ID" value="QDS35875.1"/>
    <property type="molecule type" value="Genomic_DNA"/>
</dbReference>
<reference evidence="1 2" key="1">
    <citation type="submission" date="2019-07" db="EMBL/GenBank/DDBJ databases">
        <title>Characterization of Brevibacillus brevis HK544, as a potential biocontrol agent.</title>
        <authorList>
            <person name="Kim H."/>
        </authorList>
    </citation>
    <scope>NUCLEOTIDE SEQUENCE [LARGE SCALE GENOMIC DNA]</scope>
    <source>
        <strain evidence="1 2">HK544</strain>
    </source>
</reference>
<organism evidence="1 2">
    <name type="scientific">Brevibacillus brevis</name>
    <name type="common">Bacillus brevis</name>
    <dbReference type="NCBI Taxonomy" id="1393"/>
    <lineage>
        <taxon>Bacteria</taxon>
        <taxon>Bacillati</taxon>
        <taxon>Bacillota</taxon>
        <taxon>Bacilli</taxon>
        <taxon>Bacillales</taxon>
        <taxon>Paenibacillaceae</taxon>
        <taxon>Brevibacillus</taxon>
    </lineage>
</organism>
<proteinExistence type="predicted"/>